<dbReference type="GO" id="GO:0048040">
    <property type="term" value="F:UDP-glucuronate decarboxylase activity"/>
    <property type="evidence" value="ECO:0007669"/>
    <property type="project" value="TreeGrafter"/>
</dbReference>
<dbReference type="Pfam" id="PF01370">
    <property type="entry name" value="Epimerase"/>
    <property type="match status" value="1"/>
</dbReference>
<dbReference type="InterPro" id="IPR036291">
    <property type="entry name" value="NAD(P)-bd_dom_sf"/>
</dbReference>
<dbReference type="InterPro" id="IPR001509">
    <property type="entry name" value="Epimerase_deHydtase"/>
</dbReference>
<evidence type="ECO:0000256" key="12">
    <source>
        <dbReference type="ARBA" id="ARBA00037859"/>
    </source>
</evidence>
<evidence type="ECO:0000259" key="13">
    <source>
        <dbReference type="Pfam" id="PF01370"/>
    </source>
</evidence>
<evidence type="ECO:0000256" key="7">
    <source>
        <dbReference type="ARBA" id="ARBA00023027"/>
    </source>
</evidence>
<evidence type="ECO:0000256" key="8">
    <source>
        <dbReference type="ARBA" id="ARBA00023034"/>
    </source>
</evidence>
<evidence type="ECO:0000256" key="2">
    <source>
        <dbReference type="ARBA" id="ARBA00004323"/>
    </source>
</evidence>
<keyword evidence="5" id="KW-0735">Signal-anchor</keyword>
<dbReference type="UniPathway" id="UPA00796">
    <property type="reaction ID" value="UER00771"/>
</dbReference>
<keyword evidence="9" id="KW-0472">Membrane</keyword>
<feature type="domain" description="NAD-dependent epimerase/dehydratase" evidence="13">
    <location>
        <begin position="12"/>
        <end position="260"/>
    </location>
</feature>
<accession>A0A1F5RN29</accession>
<evidence type="ECO:0000313" key="15">
    <source>
        <dbReference type="Proteomes" id="UP000177691"/>
    </source>
</evidence>
<dbReference type="InterPro" id="IPR044516">
    <property type="entry name" value="UXS-like"/>
</dbReference>
<evidence type="ECO:0000256" key="11">
    <source>
        <dbReference type="ARBA" id="ARBA00023239"/>
    </source>
</evidence>
<comment type="subcellular location">
    <subcellularLocation>
        <location evidence="2">Golgi apparatus membrane</location>
        <topology evidence="2">Single-pass type II membrane protein</topology>
    </subcellularLocation>
    <subcellularLocation>
        <location evidence="12">Golgi apparatus</location>
        <location evidence="12">Golgi stack membrane</location>
    </subcellularLocation>
</comment>
<evidence type="ECO:0000256" key="3">
    <source>
        <dbReference type="ARBA" id="ARBA00022692"/>
    </source>
</evidence>
<dbReference type="SUPFAM" id="SSF51735">
    <property type="entry name" value="NAD(P)-binding Rossmann-fold domains"/>
    <property type="match status" value="1"/>
</dbReference>
<comment type="caution">
    <text evidence="14">The sequence shown here is derived from an EMBL/GenBank/DDBJ whole genome shotgun (WGS) entry which is preliminary data.</text>
</comment>
<evidence type="ECO:0000256" key="10">
    <source>
        <dbReference type="ARBA" id="ARBA00023180"/>
    </source>
</evidence>
<keyword evidence="8" id="KW-0333">Golgi apparatus</keyword>
<comment type="cofactor">
    <cofactor evidence="1">
        <name>NAD(+)</name>
        <dbReference type="ChEBI" id="CHEBI:57540"/>
    </cofactor>
</comment>
<dbReference type="GO" id="GO:0070403">
    <property type="term" value="F:NAD+ binding"/>
    <property type="evidence" value="ECO:0007669"/>
    <property type="project" value="InterPro"/>
</dbReference>
<proteinExistence type="predicted"/>
<keyword evidence="10" id="KW-0325">Glycoprotein</keyword>
<protein>
    <recommendedName>
        <fullName evidence="13">NAD-dependent epimerase/dehydratase domain-containing protein</fullName>
    </recommendedName>
</protein>
<keyword evidence="4" id="KW-0210">Decarboxylase</keyword>
<dbReference type="FunFam" id="3.40.50.720:FF:000065">
    <property type="entry name" value="UDP-glucuronic acid decarboxylase 1"/>
    <property type="match status" value="1"/>
</dbReference>
<keyword evidence="7" id="KW-0520">NAD</keyword>
<gene>
    <name evidence="14" type="ORF">A3D54_01235</name>
</gene>
<dbReference type="GO" id="GO:0042732">
    <property type="term" value="P:D-xylose metabolic process"/>
    <property type="evidence" value="ECO:0007669"/>
    <property type="project" value="InterPro"/>
</dbReference>
<evidence type="ECO:0000313" key="14">
    <source>
        <dbReference type="EMBL" id="OGF15825.1"/>
    </source>
</evidence>
<evidence type="ECO:0000256" key="1">
    <source>
        <dbReference type="ARBA" id="ARBA00001911"/>
    </source>
</evidence>
<evidence type="ECO:0000256" key="4">
    <source>
        <dbReference type="ARBA" id="ARBA00022793"/>
    </source>
</evidence>
<dbReference type="GO" id="GO:0033320">
    <property type="term" value="P:UDP-D-xylose biosynthetic process"/>
    <property type="evidence" value="ECO:0007669"/>
    <property type="project" value="UniProtKB-UniPathway"/>
</dbReference>
<keyword evidence="11" id="KW-0456">Lyase</keyword>
<dbReference type="PANTHER" id="PTHR43078:SF6">
    <property type="entry name" value="UDP-GLUCURONIC ACID DECARBOXYLASE 1"/>
    <property type="match status" value="1"/>
</dbReference>
<dbReference type="EMBL" id="MFFU01000052">
    <property type="protein sequence ID" value="OGF15825.1"/>
    <property type="molecule type" value="Genomic_DNA"/>
</dbReference>
<keyword evidence="6" id="KW-1133">Transmembrane helix</keyword>
<name>A0A1F5RN29_9BACT</name>
<organism evidence="14 15">
    <name type="scientific">Candidatus Falkowbacteria bacterium RIFCSPHIGHO2_02_FULL_45_15</name>
    <dbReference type="NCBI Taxonomy" id="1797987"/>
    <lineage>
        <taxon>Bacteria</taxon>
        <taxon>Candidatus Falkowiibacteriota</taxon>
    </lineage>
</organism>
<evidence type="ECO:0000256" key="9">
    <source>
        <dbReference type="ARBA" id="ARBA00023136"/>
    </source>
</evidence>
<dbReference type="AlphaFoldDB" id="A0A1F5RN29"/>
<dbReference type="PANTHER" id="PTHR43078">
    <property type="entry name" value="UDP-GLUCURONIC ACID DECARBOXYLASE-RELATED"/>
    <property type="match status" value="1"/>
</dbReference>
<reference evidence="14 15" key="1">
    <citation type="journal article" date="2016" name="Nat. Commun.">
        <title>Thousands of microbial genomes shed light on interconnected biogeochemical processes in an aquifer system.</title>
        <authorList>
            <person name="Anantharaman K."/>
            <person name="Brown C.T."/>
            <person name="Hug L.A."/>
            <person name="Sharon I."/>
            <person name="Castelle C.J."/>
            <person name="Probst A.J."/>
            <person name="Thomas B.C."/>
            <person name="Singh A."/>
            <person name="Wilkins M.J."/>
            <person name="Karaoz U."/>
            <person name="Brodie E.L."/>
            <person name="Williams K.H."/>
            <person name="Hubbard S.S."/>
            <person name="Banfield J.F."/>
        </authorList>
    </citation>
    <scope>NUCLEOTIDE SEQUENCE [LARGE SCALE GENOMIC DNA]</scope>
</reference>
<dbReference type="Proteomes" id="UP000177691">
    <property type="component" value="Unassembled WGS sequence"/>
</dbReference>
<sequence>MPKRAIFDKKNVLVTGGAGFLGSHLCDRLVANNKVICVDNFLSGDERNIDHLLANPNFVFVKADVCEPLALEDLPELQKFKIQFQGVQEIYNAACPTSPARFAEQRVAIAAANSVGMKNMLEIARAHQATFVQFSSSVVYGPRRENNQPVSEDDWGVVNPVSERACYDEGKRFAESLSVTYRDIYGLDVKIARLFRAYGPRMKLDDKQMIPDFINNALENKDLIIYGDQDFSTGLCYVADVVDGLIALAQSEAREPLNIGSDQEENLTAVAEKIIALTDSSSKIKYEPPVLFMTPLAMPDIRKAKAELHWVPVTTLKGGLQKTVDDLRASKGLLGVKHAV</sequence>
<evidence type="ECO:0000256" key="6">
    <source>
        <dbReference type="ARBA" id="ARBA00022989"/>
    </source>
</evidence>
<keyword evidence="3" id="KW-0812">Transmembrane</keyword>
<dbReference type="GO" id="GO:0005737">
    <property type="term" value="C:cytoplasm"/>
    <property type="evidence" value="ECO:0007669"/>
    <property type="project" value="TreeGrafter"/>
</dbReference>
<evidence type="ECO:0000256" key="5">
    <source>
        <dbReference type="ARBA" id="ARBA00022968"/>
    </source>
</evidence>
<dbReference type="Gene3D" id="3.40.50.720">
    <property type="entry name" value="NAD(P)-binding Rossmann-like Domain"/>
    <property type="match status" value="1"/>
</dbReference>